<name>A0A1Q9DEK3_SYMMI</name>
<feature type="compositionally biased region" description="Basic and acidic residues" evidence="1">
    <location>
        <begin position="187"/>
        <end position="197"/>
    </location>
</feature>
<dbReference type="Gene3D" id="2.60.40.10">
    <property type="entry name" value="Immunoglobulins"/>
    <property type="match status" value="1"/>
</dbReference>
<gene>
    <name evidence="2" type="ORF">AK812_SmicGene24479</name>
</gene>
<comment type="caution">
    <text evidence="2">The sequence shown here is derived from an EMBL/GenBank/DDBJ whole genome shotgun (WGS) entry which is preliminary data.</text>
</comment>
<dbReference type="EMBL" id="LSRX01000575">
    <property type="protein sequence ID" value="OLP93599.1"/>
    <property type="molecule type" value="Genomic_DNA"/>
</dbReference>
<dbReference type="InterPro" id="IPR013783">
    <property type="entry name" value="Ig-like_fold"/>
</dbReference>
<feature type="compositionally biased region" description="Low complexity" evidence="1">
    <location>
        <begin position="417"/>
        <end position="428"/>
    </location>
</feature>
<evidence type="ECO:0000313" key="3">
    <source>
        <dbReference type="Proteomes" id="UP000186817"/>
    </source>
</evidence>
<reference evidence="2 3" key="1">
    <citation type="submission" date="2016-02" db="EMBL/GenBank/DDBJ databases">
        <title>Genome analysis of coral dinoflagellate symbionts highlights evolutionary adaptations to a symbiotic lifestyle.</title>
        <authorList>
            <person name="Aranda M."/>
            <person name="Li Y."/>
            <person name="Liew Y.J."/>
            <person name="Baumgarten S."/>
            <person name="Simakov O."/>
            <person name="Wilson M."/>
            <person name="Piel J."/>
            <person name="Ashoor H."/>
            <person name="Bougouffa S."/>
            <person name="Bajic V.B."/>
            <person name="Ryu T."/>
            <person name="Ravasi T."/>
            <person name="Bayer T."/>
            <person name="Micklem G."/>
            <person name="Kim H."/>
            <person name="Bhak J."/>
            <person name="Lajeunesse T.C."/>
            <person name="Voolstra C.R."/>
        </authorList>
    </citation>
    <scope>NUCLEOTIDE SEQUENCE [LARGE SCALE GENOMIC DNA]</scope>
    <source>
        <strain evidence="2 3">CCMP2467</strain>
    </source>
</reference>
<keyword evidence="3" id="KW-1185">Reference proteome</keyword>
<feature type="region of interest" description="Disordered" evidence="1">
    <location>
        <begin position="381"/>
        <end position="428"/>
    </location>
</feature>
<evidence type="ECO:0000256" key="1">
    <source>
        <dbReference type="SAM" id="MobiDB-lite"/>
    </source>
</evidence>
<organism evidence="2 3">
    <name type="scientific">Symbiodinium microadriaticum</name>
    <name type="common">Dinoflagellate</name>
    <name type="synonym">Zooxanthella microadriatica</name>
    <dbReference type="NCBI Taxonomy" id="2951"/>
    <lineage>
        <taxon>Eukaryota</taxon>
        <taxon>Sar</taxon>
        <taxon>Alveolata</taxon>
        <taxon>Dinophyceae</taxon>
        <taxon>Suessiales</taxon>
        <taxon>Symbiodiniaceae</taxon>
        <taxon>Symbiodinium</taxon>
    </lineage>
</organism>
<proteinExistence type="predicted"/>
<sequence>MAPDLALLMQRCGAKPAQSLVPDAFSPLSLIGRKAQSSQNCACHEDINCSVDTGLGSLWLVAEADKLKAHGNTKLKATGEQISIVWHGASHDSVGGIPATKAGQAAEALAAYRLALARIEGKGKVACNSCCMWGRVQYETPLTIFNFSRDVEFSSTSHTARMVTAAGGDSRLEQILRTRLLRSEGAENNHCFTKEPSRGSADAGCKPASLSPQDKTPEDAGVGKLFCMHSGDTPPPSPRADDHFPSPGDMAKTGSEDEAESTDGMPDSQAGDGELSHYDWQFELMNSMPREKALELARVLKRSEKEKVLESVKLRQEVVELKRQVSRTSSSSAKTRCMLLLSTLVALVAVAFAMDVIPWQQVWASIDQKVPHDEVQHGIATTETRPAPEQESHENATAVPKDVPEQAWANQSEPDASDSGTSSTATTTAVAAAHTTLEPAAPGLEPAVPTTPPAAAAPAQPVSRQVPLWAAEVSTGSCRVELWHKALSQDLAATGMIEADLGKAMAFFPKVTKTFRFVQIFVTRSLLNNKQVALQANLNLANVGAAAWPPTTRLRLIHGAGMGLWGLELGQAVMPGAHVELALQLEVPKRGEGDGNDFARHVWVLADSNNEPFGPLLVAEVAWLP</sequence>
<accession>A0A1Q9DEK3</accession>
<dbReference type="OrthoDB" id="429286at2759"/>
<dbReference type="AlphaFoldDB" id="A0A1Q9DEK3"/>
<evidence type="ECO:0000313" key="2">
    <source>
        <dbReference type="EMBL" id="OLP93599.1"/>
    </source>
</evidence>
<feature type="region of interest" description="Disordered" evidence="1">
    <location>
        <begin position="187"/>
        <end position="274"/>
    </location>
</feature>
<protein>
    <submittedName>
        <fullName evidence="2">Uncharacterized protein</fullName>
    </submittedName>
</protein>
<dbReference type="Proteomes" id="UP000186817">
    <property type="component" value="Unassembled WGS sequence"/>
</dbReference>